<dbReference type="RefSeq" id="WP_237604258.1">
    <property type="nucleotide sequence ID" value="NZ_JAIRBA010000057.1"/>
</dbReference>
<sequence>MNFKNNLQFLLLLLIPVCAFAQHSISGRFPPLAGQQVKLVGFQDFGIYTIDSTQVSKEGEFSLRFAEKDMGMGYLASTDNKAYFVVLHKEDIQLKGNSLSAPESITILSGKENQLFAKYASEKPRREQAFSAWDYLSNIYSEDPLFNSHKLLQQIIKSEKQRIKAEDSSAIAAMDKKSYLSWYLPKRALVSSVSIVAQYRTEEIPATIKAFRELDYSDDRLYKSGLLREAIENHIWLLENSASSLDAAYKEMYISIDSILDNLTDEPKKLNKITGFLFKLLEKHSLFKASEYLALKVLNQDNCTINEDIASQLESYRAMKIGNTAPDFEFKKDVFSPGYGPVNSPEKLSDIKSNYTVVIFGSSWCPACPKELIQINTLFQKWKKQDVEVVFVSLDDDTEKFKNFVKPFSFISMSDYQKWDSPVVKSYHVFGTPTLFLLDNKRKIVLRPTSTEQLDSWIEWYLIQGNK</sequence>
<evidence type="ECO:0000256" key="1">
    <source>
        <dbReference type="SAM" id="SignalP"/>
    </source>
</evidence>
<dbReference type="Gene3D" id="3.40.30.10">
    <property type="entry name" value="Glutaredoxin"/>
    <property type="match status" value="1"/>
</dbReference>
<organism evidence="3 4">
    <name type="scientific">Aequorivita vitellina</name>
    <dbReference type="NCBI Taxonomy" id="2874475"/>
    <lineage>
        <taxon>Bacteria</taxon>
        <taxon>Pseudomonadati</taxon>
        <taxon>Bacteroidota</taxon>
        <taxon>Flavobacteriia</taxon>
        <taxon>Flavobacteriales</taxon>
        <taxon>Flavobacteriaceae</taxon>
        <taxon>Aequorivita</taxon>
    </lineage>
</organism>
<dbReference type="PANTHER" id="PTHR42852:SF13">
    <property type="entry name" value="PROTEIN DIPZ"/>
    <property type="match status" value="1"/>
</dbReference>
<proteinExistence type="predicted"/>
<comment type="caution">
    <text evidence="3">The sequence shown here is derived from an EMBL/GenBank/DDBJ whole genome shotgun (WGS) entry which is preliminary data.</text>
</comment>
<dbReference type="PANTHER" id="PTHR42852">
    <property type="entry name" value="THIOL:DISULFIDE INTERCHANGE PROTEIN DSBE"/>
    <property type="match status" value="1"/>
</dbReference>
<accession>A0A9X1UB97</accession>
<evidence type="ECO:0000313" key="3">
    <source>
        <dbReference type="EMBL" id="MCG2420486.1"/>
    </source>
</evidence>
<dbReference type="InterPro" id="IPR036249">
    <property type="entry name" value="Thioredoxin-like_sf"/>
</dbReference>
<reference evidence="3" key="1">
    <citation type="submission" date="2021-09" db="EMBL/GenBank/DDBJ databases">
        <title>Genome of Aequorivita sp. strain F47161.</title>
        <authorList>
            <person name="Wang Y."/>
        </authorList>
    </citation>
    <scope>NUCLEOTIDE SEQUENCE</scope>
    <source>
        <strain evidence="3">F47161</strain>
    </source>
</reference>
<dbReference type="EMBL" id="JAIRBA010000057">
    <property type="protein sequence ID" value="MCG2420486.1"/>
    <property type="molecule type" value="Genomic_DNA"/>
</dbReference>
<dbReference type="AlphaFoldDB" id="A0A9X1UB97"/>
<dbReference type="InterPro" id="IPR013766">
    <property type="entry name" value="Thioredoxin_domain"/>
</dbReference>
<feature type="domain" description="Thioredoxin" evidence="2">
    <location>
        <begin position="319"/>
        <end position="463"/>
    </location>
</feature>
<evidence type="ECO:0000259" key="2">
    <source>
        <dbReference type="PROSITE" id="PS51352"/>
    </source>
</evidence>
<evidence type="ECO:0000313" key="4">
    <source>
        <dbReference type="Proteomes" id="UP001139461"/>
    </source>
</evidence>
<gene>
    <name evidence="3" type="ORF">K8089_15800</name>
</gene>
<dbReference type="Pfam" id="PF14289">
    <property type="entry name" value="DUF4369"/>
    <property type="match status" value="1"/>
</dbReference>
<dbReference type="InterPro" id="IPR050553">
    <property type="entry name" value="Thioredoxin_ResA/DsbE_sf"/>
</dbReference>
<dbReference type="Proteomes" id="UP001139461">
    <property type="component" value="Unassembled WGS sequence"/>
</dbReference>
<dbReference type="InterPro" id="IPR025380">
    <property type="entry name" value="DUF4369"/>
</dbReference>
<dbReference type="PROSITE" id="PS51352">
    <property type="entry name" value="THIOREDOXIN_2"/>
    <property type="match status" value="1"/>
</dbReference>
<dbReference type="CDD" id="cd02966">
    <property type="entry name" value="TlpA_like_family"/>
    <property type="match status" value="1"/>
</dbReference>
<dbReference type="InterPro" id="IPR000866">
    <property type="entry name" value="AhpC/TSA"/>
</dbReference>
<protein>
    <submittedName>
        <fullName evidence="3">AhpC/TSA family protein</fullName>
    </submittedName>
</protein>
<dbReference type="SUPFAM" id="SSF52833">
    <property type="entry name" value="Thioredoxin-like"/>
    <property type="match status" value="1"/>
</dbReference>
<dbReference type="Pfam" id="PF00578">
    <property type="entry name" value="AhpC-TSA"/>
    <property type="match status" value="1"/>
</dbReference>
<feature type="signal peptide" evidence="1">
    <location>
        <begin position="1"/>
        <end position="21"/>
    </location>
</feature>
<keyword evidence="4" id="KW-1185">Reference proteome</keyword>
<keyword evidence="1" id="KW-0732">Signal</keyword>
<name>A0A9X1UB97_9FLAO</name>
<feature type="chain" id="PRO_5040985692" evidence="1">
    <location>
        <begin position="22"/>
        <end position="467"/>
    </location>
</feature>